<keyword evidence="2" id="KW-1185">Reference proteome</keyword>
<protein>
    <submittedName>
        <fullName evidence="1">Uncharacterized protein</fullName>
    </submittedName>
</protein>
<dbReference type="EMBL" id="JAUTXU010000395">
    <property type="protein sequence ID" value="KAK3681838.1"/>
    <property type="molecule type" value="Genomic_DNA"/>
</dbReference>
<reference evidence="1" key="1">
    <citation type="submission" date="2023-07" db="EMBL/GenBank/DDBJ databases">
        <title>Black Yeasts Isolated from many extreme environments.</title>
        <authorList>
            <person name="Coleine C."/>
            <person name="Stajich J.E."/>
            <person name="Selbmann L."/>
        </authorList>
    </citation>
    <scope>NUCLEOTIDE SEQUENCE</scope>
    <source>
        <strain evidence="1">CCFEE 5714</strain>
    </source>
</reference>
<comment type="caution">
    <text evidence="1">The sequence shown here is derived from an EMBL/GenBank/DDBJ whole genome shotgun (WGS) entry which is preliminary data.</text>
</comment>
<dbReference type="Proteomes" id="UP001281147">
    <property type="component" value="Unassembled WGS sequence"/>
</dbReference>
<organism evidence="1 2">
    <name type="scientific">Vermiconidia calcicola</name>
    <dbReference type="NCBI Taxonomy" id="1690605"/>
    <lineage>
        <taxon>Eukaryota</taxon>
        <taxon>Fungi</taxon>
        <taxon>Dikarya</taxon>
        <taxon>Ascomycota</taxon>
        <taxon>Pezizomycotina</taxon>
        <taxon>Dothideomycetes</taxon>
        <taxon>Dothideomycetidae</taxon>
        <taxon>Mycosphaerellales</taxon>
        <taxon>Extremaceae</taxon>
        <taxon>Vermiconidia</taxon>
    </lineage>
</organism>
<gene>
    <name evidence="1" type="ORF">LTR37_020842</name>
</gene>
<sequence length="106" mass="11727">MAMYLAYYGNHSSLPDDAEYVSMANWTTYTYSRGHVHITGSGLTDPVDFDTGWLKDPGDVDVKKHIWAAARDVAAHDHLLGRVASYTPRFSPDSKAAIIERTDGPI</sequence>
<evidence type="ECO:0000313" key="1">
    <source>
        <dbReference type="EMBL" id="KAK3681838.1"/>
    </source>
</evidence>
<name>A0ACC3MAA2_9PEZI</name>
<accession>A0ACC3MAA2</accession>
<proteinExistence type="predicted"/>
<evidence type="ECO:0000313" key="2">
    <source>
        <dbReference type="Proteomes" id="UP001281147"/>
    </source>
</evidence>